<organism evidence="8 9">
    <name type="scientific">Tetracentron sinense</name>
    <name type="common">Spur-leaf</name>
    <dbReference type="NCBI Taxonomy" id="13715"/>
    <lineage>
        <taxon>Eukaryota</taxon>
        <taxon>Viridiplantae</taxon>
        <taxon>Streptophyta</taxon>
        <taxon>Embryophyta</taxon>
        <taxon>Tracheophyta</taxon>
        <taxon>Spermatophyta</taxon>
        <taxon>Magnoliopsida</taxon>
        <taxon>Trochodendrales</taxon>
        <taxon>Trochodendraceae</taxon>
        <taxon>Tetracentron</taxon>
    </lineage>
</organism>
<dbReference type="Pfam" id="PF22754">
    <property type="entry name" value="bHLH-TF_ACT-like_plant"/>
    <property type="match status" value="1"/>
</dbReference>
<keyword evidence="3" id="KW-0010">Activator</keyword>
<dbReference type="Proteomes" id="UP000655225">
    <property type="component" value="Unassembled WGS sequence"/>
</dbReference>
<name>A0A834ZT73_TETSI</name>
<dbReference type="InterPro" id="IPR011598">
    <property type="entry name" value="bHLH_dom"/>
</dbReference>
<keyword evidence="4" id="KW-0804">Transcription</keyword>
<keyword evidence="2" id="KW-0805">Transcription regulation</keyword>
<comment type="subcellular location">
    <subcellularLocation>
        <location evidence="1">Nucleus</location>
    </subcellularLocation>
</comment>
<evidence type="ECO:0000256" key="4">
    <source>
        <dbReference type="ARBA" id="ARBA00023163"/>
    </source>
</evidence>
<accession>A0A834ZT73</accession>
<dbReference type="Pfam" id="PF00010">
    <property type="entry name" value="HLH"/>
    <property type="match status" value="1"/>
</dbReference>
<evidence type="ECO:0000256" key="6">
    <source>
        <dbReference type="SAM" id="SignalP"/>
    </source>
</evidence>
<comment type="caution">
    <text evidence="8">The sequence shown here is derived from an EMBL/GenBank/DDBJ whole genome shotgun (WGS) entry which is preliminary data.</text>
</comment>
<dbReference type="Pfam" id="PF14215">
    <property type="entry name" value="bHLH-MYC_N"/>
    <property type="match status" value="1"/>
</dbReference>
<keyword evidence="6" id="KW-0732">Signal</keyword>
<feature type="chain" id="PRO_5032533553" description="BHLH domain-containing protein" evidence="6">
    <location>
        <begin position="20"/>
        <end position="684"/>
    </location>
</feature>
<dbReference type="PANTHER" id="PTHR46266:SF3">
    <property type="entry name" value="TRANSCRIPTION FACTOR EGL1"/>
    <property type="match status" value="1"/>
</dbReference>
<dbReference type="SMART" id="SM00353">
    <property type="entry name" value="HLH"/>
    <property type="match status" value="1"/>
</dbReference>
<reference evidence="8 9" key="1">
    <citation type="submission" date="2020-04" db="EMBL/GenBank/DDBJ databases">
        <title>Plant Genome Project.</title>
        <authorList>
            <person name="Zhang R.-G."/>
        </authorList>
    </citation>
    <scope>NUCLEOTIDE SEQUENCE [LARGE SCALE GENOMIC DNA]</scope>
    <source>
        <strain evidence="8">YNK0</strain>
        <tissue evidence="8">Leaf</tissue>
    </source>
</reference>
<feature type="signal peptide" evidence="6">
    <location>
        <begin position="1"/>
        <end position="19"/>
    </location>
</feature>
<keyword evidence="5" id="KW-0539">Nucleus</keyword>
<dbReference type="PANTHER" id="PTHR46266">
    <property type="entry name" value="TRANSCRIPTION FACTOR TT8"/>
    <property type="match status" value="1"/>
</dbReference>
<keyword evidence="9" id="KW-1185">Reference proteome</keyword>
<evidence type="ECO:0000313" key="9">
    <source>
        <dbReference type="Proteomes" id="UP000655225"/>
    </source>
</evidence>
<dbReference type="GO" id="GO:0005634">
    <property type="term" value="C:nucleus"/>
    <property type="evidence" value="ECO:0007669"/>
    <property type="project" value="UniProtKB-SubCell"/>
</dbReference>
<feature type="domain" description="BHLH" evidence="7">
    <location>
        <begin position="483"/>
        <end position="532"/>
    </location>
</feature>
<evidence type="ECO:0000259" key="7">
    <source>
        <dbReference type="PROSITE" id="PS50888"/>
    </source>
</evidence>
<dbReference type="Gene3D" id="4.10.280.10">
    <property type="entry name" value="Helix-loop-helix DNA-binding domain"/>
    <property type="match status" value="1"/>
</dbReference>
<dbReference type="EMBL" id="JABCRI010000001">
    <property type="protein sequence ID" value="KAF8413165.1"/>
    <property type="molecule type" value="Genomic_DNA"/>
</dbReference>
<evidence type="ECO:0000313" key="8">
    <source>
        <dbReference type="EMBL" id="KAF8413165.1"/>
    </source>
</evidence>
<evidence type="ECO:0000256" key="2">
    <source>
        <dbReference type="ARBA" id="ARBA00023015"/>
    </source>
</evidence>
<dbReference type="PROSITE" id="PS50888">
    <property type="entry name" value="BHLH"/>
    <property type="match status" value="1"/>
</dbReference>
<evidence type="ECO:0000256" key="3">
    <source>
        <dbReference type="ARBA" id="ARBA00023159"/>
    </source>
</evidence>
<dbReference type="OMA" id="TDTEMRM"/>
<protein>
    <recommendedName>
        <fullName evidence="7">BHLH domain-containing protein</fullName>
    </recommendedName>
</protein>
<evidence type="ECO:0000256" key="5">
    <source>
        <dbReference type="ARBA" id="ARBA00023242"/>
    </source>
</evidence>
<dbReference type="AlphaFoldDB" id="A0A834ZT73"/>
<proteinExistence type="predicted"/>
<dbReference type="InterPro" id="IPR025610">
    <property type="entry name" value="MYC/MYB_N"/>
</dbReference>
<sequence length="684" mass="76807">MVGWKISCALMLTLRRAQIHLGLCWAMANGLQNQEGKPEHPRKLLAIAVRSIQWSYAIFWSISTRQGVLEWSDGYYNGDIKTTKTMQPMELNADQIGLQRSKQLRDLYESLSGSDANQQGRRPSSALSPEDLTDLEWLSGRALANGQPIWLTNAQYADSKLFTRTLLAKTVVCFPYWGGVIELGTTELVLEDDSLIQHIKTSFLEFPKPICSEQSTSSPLNADNDELPVFADLDDETIDTMPLEKLKSVPECEMQPERAPQTFLFSEPPYIPKEEEEFDQDRLKELHGNAHEDLKMGSPNNSLNGRGPNQPTEETFMLEGINGKASQVQCWQFMDEEFSNCVHGSMNSSDCISQTFVNPEKDLSSPCGEKVNNLHQQDLQECHHSKLSSLDLGTDGLHYSRILSSIFKNSHRLISPSFLNGNLESSFTSWKRGGLWGAQKPQIATPQKILKKILFKVASMHGCSLKSRTENSGKDRNWKPEGCDIGMSHVLIERRTEKMDEKFLVLRSLVPSISKAEKARILGDTIEYLKELETRVEELESCRELTEFKARTRGKYPDIVEQTSDNYGNNISNGKKLSIKKRKSCDIDVTELELNRVVPRDGLPADVTVSLIKEVMIEIRCPWREGLLLDIMDAISNLHLDAHSVQSFTTDGILALTIKSKFTGEAVASAGMIKQALQGVISMC</sequence>
<gene>
    <name evidence="8" type="ORF">HHK36_001141</name>
</gene>
<dbReference type="OrthoDB" id="690068at2759"/>
<dbReference type="SUPFAM" id="SSF47459">
    <property type="entry name" value="HLH, helix-loop-helix DNA-binding domain"/>
    <property type="match status" value="1"/>
</dbReference>
<dbReference type="GO" id="GO:0046983">
    <property type="term" value="F:protein dimerization activity"/>
    <property type="evidence" value="ECO:0007669"/>
    <property type="project" value="InterPro"/>
</dbReference>
<dbReference type="InterPro" id="IPR054502">
    <property type="entry name" value="bHLH-TF_ACT-like_plant"/>
</dbReference>
<dbReference type="InterPro" id="IPR036638">
    <property type="entry name" value="HLH_DNA-bd_sf"/>
</dbReference>
<evidence type="ECO:0000256" key="1">
    <source>
        <dbReference type="ARBA" id="ARBA00004123"/>
    </source>
</evidence>